<dbReference type="InterPro" id="IPR012334">
    <property type="entry name" value="Pectin_lyas_fold"/>
</dbReference>
<accession>A0ABS7CGF2</accession>
<name>A0ABS7CGF2_9BACL</name>
<dbReference type="InterPro" id="IPR011050">
    <property type="entry name" value="Pectin_lyase_fold/virulence"/>
</dbReference>
<gene>
    <name evidence="2" type="ORF">K0U00_38725</name>
</gene>
<dbReference type="Gene3D" id="2.160.20.10">
    <property type="entry name" value="Single-stranded right-handed beta-helix, Pectin lyase-like"/>
    <property type="match status" value="1"/>
</dbReference>
<protein>
    <recommendedName>
        <fullName evidence="4">Pectate lyase superfamily protein domain-containing protein</fullName>
    </recommendedName>
</protein>
<evidence type="ECO:0008006" key="4">
    <source>
        <dbReference type="Google" id="ProtNLM"/>
    </source>
</evidence>
<sequence>MVEEASQAEDSVHVRDFGASADDPGDQAGAIREAIDYAITHRRSKVIFDAGTYTLTSAVTNEGTANRDWSSNHLFIGGCSGLTLEGQCDAEGNPATILEGYNGGENQVYLPSILWVSHCDDFALRNVKLTRSLPYSSAGVITDKGGHYVVVEVFEGNPVVDGMACYCANRFDLTSGTLVGESVTYGT</sequence>
<feature type="region of interest" description="Disordered" evidence="1">
    <location>
        <begin position="1"/>
        <end position="26"/>
    </location>
</feature>
<proteinExistence type="predicted"/>
<dbReference type="Proteomes" id="UP001519887">
    <property type="component" value="Unassembled WGS sequence"/>
</dbReference>
<evidence type="ECO:0000256" key="1">
    <source>
        <dbReference type="SAM" id="MobiDB-lite"/>
    </source>
</evidence>
<comment type="caution">
    <text evidence="2">The sequence shown here is derived from an EMBL/GenBank/DDBJ whole genome shotgun (WGS) entry which is preliminary data.</text>
</comment>
<dbReference type="SUPFAM" id="SSF51126">
    <property type="entry name" value="Pectin lyase-like"/>
    <property type="match status" value="1"/>
</dbReference>
<reference evidence="2 3" key="1">
    <citation type="submission" date="2021-07" db="EMBL/GenBank/DDBJ databases">
        <title>Paenibacillus radiodurans sp. nov., isolated from the southeastern edge of Tengger Desert.</title>
        <authorList>
            <person name="Zhang G."/>
        </authorList>
    </citation>
    <scope>NUCLEOTIDE SEQUENCE [LARGE SCALE GENOMIC DNA]</scope>
    <source>
        <strain evidence="2 3">CCM 7311</strain>
    </source>
</reference>
<evidence type="ECO:0000313" key="2">
    <source>
        <dbReference type="EMBL" id="MBW7460013.1"/>
    </source>
</evidence>
<organism evidence="2 3">
    <name type="scientific">Paenibacillus sepulcri</name>
    <dbReference type="NCBI Taxonomy" id="359917"/>
    <lineage>
        <taxon>Bacteria</taxon>
        <taxon>Bacillati</taxon>
        <taxon>Bacillota</taxon>
        <taxon>Bacilli</taxon>
        <taxon>Bacillales</taxon>
        <taxon>Paenibacillaceae</taxon>
        <taxon>Paenibacillus</taxon>
    </lineage>
</organism>
<keyword evidence="3" id="KW-1185">Reference proteome</keyword>
<evidence type="ECO:0000313" key="3">
    <source>
        <dbReference type="Proteomes" id="UP001519887"/>
    </source>
</evidence>
<dbReference type="EMBL" id="JAHZIK010001964">
    <property type="protein sequence ID" value="MBW7460013.1"/>
    <property type="molecule type" value="Genomic_DNA"/>
</dbReference>
<feature type="non-terminal residue" evidence="2">
    <location>
        <position position="187"/>
    </location>
</feature>